<sequence length="199" mass="22299">MRVPEFGNPLMPLISMRMSNPDSNPGHSSLNEQLTLYLDWTSRPNMIFDSVRNKFIPPGSATRKLVLDRTDKYPTDPPLPTTISVARINISQTPIYCTVSAAPHVVFSYHSASVEASVCPCTFGDMIMVAQVLLRTPPKGWNSNTVSLEWRPREDHPEIASHDELDKAIDMIQVWPVVYNRVLCKPIPIDDGQFITAPP</sequence>
<dbReference type="GeneID" id="54564652"/>
<proteinExistence type="predicted"/>
<evidence type="ECO:0000313" key="1">
    <source>
        <dbReference type="EMBL" id="KAF2172156.1"/>
    </source>
</evidence>
<dbReference type="RefSeq" id="XP_033673045.1">
    <property type="nucleotide sequence ID" value="XM_033811380.1"/>
</dbReference>
<name>A0A6A6D3B6_ZASCE</name>
<dbReference type="AlphaFoldDB" id="A0A6A6D3B6"/>
<dbReference type="Proteomes" id="UP000799537">
    <property type="component" value="Unassembled WGS sequence"/>
</dbReference>
<organism evidence="1 2">
    <name type="scientific">Zasmidium cellare ATCC 36951</name>
    <dbReference type="NCBI Taxonomy" id="1080233"/>
    <lineage>
        <taxon>Eukaryota</taxon>
        <taxon>Fungi</taxon>
        <taxon>Dikarya</taxon>
        <taxon>Ascomycota</taxon>
        <taxon>Pezizomycotina</taxon>
        <taxon>Dothideomycetes</taxon>
        <taxon>Dothideomycetidae</taxon>
        <taxon>Mycosphaerellales</taxon>
        <taxon>Mycosphaerellaceae</taxon>
        <taxon>Zasmidium</taxon>
    </lineage>
</organism>
<evidence type="ECO:0000313" key="2">
    <source>
        <dbReference type="Proteomes" id="UP000799537"/>
    </source>
</evidence>
<keyword evidence="2" id="KW-1185">Reference proteome</keyword>
<dbReference type="EMBL" id="ML993581">
    <property type="protein sequence ID" value="KAF2172156.1"/>
    <property type="molecule type" value="Genomic_DNA"/>
</dbReference>
<accession>A0A6A6D3B6</accession>
<gene>
    <name evidence="1" type="ORF">M409DRAFT_49894</name>
</gene>
<protein>
    <submittedName>
        <fullName evidence="1">Uncharacterized protein</fullName>
    </submittedName>
</protein>
<reference evidence="1" key="1">
    <citation type="journal article" date="2020" name="Stud. Mycol.">
        <title>101 Dothideomycetes genomes: a test case for predicting lifestyles and emergence of pathogens.</title>
        <authorList>
            <person name="Haridas S."/>
            <person name="Albert R."/>
            <person name="Binder M."/>
            <person name="Bloem J."/>
            <person name="Labutti K."/>
            <person name="Salamov A."/>
            <person name="Andreopoulos B."/>
            <person name="Baker S."/>
            <person name="Barry K."/>
            <person name="Bills G."/>
            <person name="Bluhm B."/>
            <person name="Cannon C."/>
            <person name="Castanera R."/>
            <person name="Culley D."/>
            <person name="Daum C."/>
            <person name="Ezra D."/>
            <person name="Gonzalez J."/>
            <person name="Henrissat B."/>
            <person name="Kuo A."/>
            <person name="Liang C."/>
            <person name="Lipzen A."/>
            <person name="Lutzoni F."/>
            <person name="Magnuson J."/>
            <person name="Mondo S."/>
            <person name="Nolan M."/>
            <person name="Ohm R."/>
            <person name="Pangilinan J."/>
            <person name="Park H.-J."/>
            <person name="Ramirez L."/>
            <person name="Alfaro M."/>
            <person name="Sun H."/>
            <person name="Tritt A."/>
            <person name="Yoshinaga Y."/>
            <person name="Zwiers L.-H."/>
            <person name="Turgeon B."/>
            <person name="Goodwin S."/>
            <person name="Spatafora J."/>
            <person name="Crous P."/>
            <person name="Grigoriev I."/>
        </authorList>
    </citation>
    <scope>NUCLEOTIDE SEQUENCE</scope>
    <source>
        <strain evidence="1">ATCC 36951</strain>
    </source>
</reference>